<dbReference type="SUPFAM" id="SSF69118">
    <property type="entry name" value="AhpD-like"/>
    <property type="match status" value="1"/>
</dbReference>
<dbReference type="OrthoDB" id="9998495at2759"/>
<dbReference type="Gene3D" id="1.20.1290.10">
    <property type="entry name" value="AhpD-like"/>
    <property type="match status" value="1"/>
</dbReference>
<dbReference type="Pfam" id="PF02627">
    <property type="entry name" value="CMD"/>
    <property type="match status" value="1"/>
</dbReference>
<dbReference type="AlphaFoldDB" id="A0A0C3D1V6"/>
<gene>
    <name evidence="2" type="ORF">OIDMADRAFT_170435</name>
</gene>
<dbReference type="GO" id="GO:0051920">
    <property type="term" value="F:peroxiredoxin activity"/>
    <property type="evidence" value="ECO:0007669"/>
    <property type="project" value="InterPro"/>
</dbReference>
<dbReference type="InParanoid" id="A0A0C3D1V6"/>
<dbReference type="PANTHER" id="PTHR34846">
    <property type="entry name" value="4-CARBOXYMUCONOLACTONE DECARBOXYLASE FAMILY PROTEIN (AFU_ORTHOLOGUE AFUA_6G11590)"/>
    <property type="match status" value="1"/>
</dbReference>
<evidence type="ECO:0000259" key="1">
    <source>
        <dbReference type="Pfam" id="PF02627"/>
    </source>
</evidence>
<dbReference type="HOGENOM" id="CLU_082760_2_0_1"/>
<organism evidence="2 3">
    <name type="scientific">Oidiodendron maius (strain Zn)</name>
    <dbReference type="NCBI Taxonomy" id="913774"/>
    <lineage>
        <taxon>Eukaryota</taxon>
        <taxon>Fungi</taxon>
        <taxon>Dikarya</taxon>
        <taxon>Ascomycota</taxon>
        <taxon>Pezizomycotina</taxon>
        <taxon>Leotiomycetes</taxon>
        <taxon>Leotiomycetes incertae sedis</taxon>
        <taxon>Myxotrichaceae</taxon>
        <taxon>Oidiodendron</taxon>
    </lineage>
</organism>
<reference evidence="3" key="2">
    <citation type="submission" date="2015-01" db="EMBL/GenBank/DDBJ databases">
        <title>Evolutionary Origins and Diversification of the Mycorrhizal Mutualists.</title>
        <authorList>
            <consortium name="DOE Joint Genome Institute"/>
            <consortium name="Mycorrhizal Genomics Consortium"/>
            <person name="Kohler A."/>
            <person name="Kuo A."/>
            <person name="Nagy L.G."/>
            <person name="Floudas D."/>
            <person name="Copeland A."/>
            <person name="Barry K.W."/>
            <person name="Cichocki N."/>
            <person name="Veneault-Fourrey C."/>
            <person name="LaButti K."/>
            <person name="Lindquist E.A."/>
            <person name="Lipzen A."/>
            <person name="Lundell T."/>
            <person name="Morin E."/>
            <person name="Murat C."/>
            <person name="Riley R."/>
            <person name="Ohm R."/>
            <person name="Sun H."/>
            <person name="Tunlid A."/>
            <person name="Henrissat B."/>
            <person name="Grigoriev I.V."/>
            <person name="Hibbett D.S."/>
            <person name="Martin F."/>
        </authorList>
    </citation>
    <scope>NUCLEOTIDE SEQUENCE [LARGE SCALE GENOMIC DNA]</scope>
    <source>
        <strain evidence="3">Zn</strain>
    </source>
</reference>
<evidence type="ECO:0000313" key="2">
    <source>
        <dbReference type="EMBL" id="KIM95892.1"/>
    </source>
</evidence>
<dbReference type="InterPro" id="IPR003779">
    <property type="entry name" value="CMD-like"/>
</dbReference>
<protein>
    <recommendedName>
        <fullName evidence="1">Carboxymuconolactone decarboxylase-like domain-containing protein</fullName>
    </recommendedName>
</protein>
<evidence type="ECO:0000313" key="3">
    <source>
        <dbReference type="Proteomes" id="UP000054321"/>
    </source>
</evidence>
<dbReference type="EMBL" id="KN832885">
    <property type="protein sequence ID" value="KIM95892.1"/>
    <property type="molecule type" value="Genomic_DNA"/>
</dbReference>
<proteinExistence type="predicted"/>
<reference evidence="2 3" key="1">
    <citation type="submission" date="2014-04" db="EMBL/GenBank/DDBJ databases">
        <authorList>
            <consortium name="DOE Joint Genome Institute"/>
            <person name="Kuo A."/>
            <person name="Martino E."/>
            <person name="Perotto S."/>
            <person name="Kohler A."/>
            <person name="Nagy L.G."/>
            <person name="Floudas D."/>
            <person name="Copeland A."/>
            <person name="Barry K.W."/>
            <person name="Cichocki N."/>
            <person name="Veneault-Fourrey C."/>
            <person name="LaButti K."/>
            <person name="Lindquist E.A."/>
            <person name="Lipzen A."/>
            <person name="Lundell T."/>
            <person name="Morin E."/>
            <person name="Murat C."/>
            <person name="Sun H."/>
            <person name="Tunlid A."/>
            <person name="Henrissat B."/>
            <person name="Grigoriev I.V."/>
            <person name="Hibbett D.S."/>
            <person name="Martin F."/>
            <person name="Nordberg H.P."/>
            <person name="Cantor M.N."/>
            <person name="Hua S.X."/>
        </authorList>
    </citation>
    <scope>NUCLEOTIDE SEQUENCE [LARGE SCALE GENOMIC DNA]</scope>
    <source>
        <strain evidence="2 3">Zn</strain>
    </source>
</reference>
<dbReference type="Proteomes" id="UP000054321">
    <property type="component" value="Unassembled WGS sequence"/>
</dbReference>
<name>A0A0C3D1V6_OIDMZ</name>
<feature type="domain" description="Carboxymuconolactone decarboxylase-like" evidence="1">
    <location>
        <begin position="44"/>
        <end position="107"/>
    </location>
</feature>
<dbReference type="PANTHER" id="PTHR34846:SF11">
    <property type="entry name" value="4-CARBOXYMUCONOLACTONE DECARBOXYLASE FAMILY PROTEIN (AFU_ORTHOLOGUE AFUA_6G11590)"/>
    <property type="match status" value="1"/>
</dbReference>
<sequence length="178" mass="19533">MRLPYVPNPPPTSTPEEAEILALVQSRRAPGPLQAIDLTLLHAPPIASGWAAFLGAVRNRSTLPADIREISVLRVAVLCQSEYEINEHTPYARRAGVSEAEITSVLNGSKEGLNEMQCAAVELAEAMTRDVKVPRQIFEKLRKWLNDRQMVEITATVAALNCAARFLVALDVGEFDSE</sequence>
<dbReference type="InterPro" id="IPR029032">
    <property type="entry name" value="AhpD-like"/>
</dbReference>
<accession>A0A0C3D1V6</accession>
<keyword evidence="3" id="KW-1185">Reference proteome</keyword>